<protein>
    <submittedName>
        <fullName evidence="1">Uncharacterized protein</fullName>
    </submittedName>
</protein>
<dbReference type="AlphaFoldDB" id="A0A5B7HFR7"/>
<dbReference type="SUPFAM" id="SSF46966">
    <property type="entry name" value="Spectrin repeat"/>
    <property type="match status" value="1"/>
</dbReference>
<organism evidence="1 2">
    <name type="scientific">Portunus trituberculatus</name>
    <name type="common">Swimming crab</name>
    <name type="synonym">Neptunus trituberculatus</name>
    <dbReference type="NCBI Taxonomy" id="210409"/>
    <lineage>
        <taxon>Eukaryota</taxon>
        <taxon>Metazoa</taxon>
        <taxon>Ecdysozoa</taxon>
        <taxon>Arthropoda</taxon>
        <taxon>Crustacea</taxon>
        <taxon>Multicrustacea</taxon>
        <taxon>Malacostraca</taxon>
        <taxon>Eumalacostraca</taxon>
        <taxon>Eucarida</taxon>
        <taxon>Decapoda</taxon>
        <taxon>Pleocyemata</taxon>
        <taxon>Brachyura</taxon>
        <taxon>Eubrachyura</taxon>
        <taxon>Portunoidea</taxon>
        <taxon>Portunidae</taxon>
        <taxon>Portuninae</taxon>
        <taxon>Portunus</taxon>
    </lineage>
</organism>
<reference evidence="1 2" key="1">
    <citation type="submission" date="2019-05" db="EMBL/GenBank/DDBJ databases">
        <title>Another draft genome of Portunus trituberculatus and its Hox gene families provides insights of decapod evolution.</title>
        <authorList>
            <person name="Jeong J.-H."/>
            <person name="Song I."/>
            <person name="Kim S."/>
            <person name="Choi T."/>
            <person name="Kim D."/>
            <person name="Ryu S."/>
            <person name="Kim W."/>
        </authorList>
    </citation>
    <scope>NUCLEOTIDE SEQUENCE [LARGE SCALE GENOMIC DNA]</scope>
    <source>
        <tissue evidence="1">Muscle</tissue>
    </source>
</reference>
<evidence type="ECO:0000313" key="2">
    <source>
        <dbReference type="Proteomes" id="UP000324222"/>
    </source>
</evidence>
<accession>A0A5B7HFR7</accession>
<name>A0A5B7HFR7_PORTR</name>
<proteinExistence type="predicted"/>
<dbReference type="EMBL" id="VSRR010030369">
    <property type="protein sequence ID" value="MPC70022.1"/>
    <property type="molecule type" value="Genomic_DNA"/>
</dbReference>
<gene>
    <name evidence="1" type="ORF">E2C01_064257</name>
</gene>
<keyword evidence="2" id="KW-1185">Reference proteome</keyword>
<dbReference type="OrthoDB" id="18740at2759"/>
<comment type="caution">
    <text evidence="1">The sequence shown here is derived from an EMBL/GenBank/DDBJ whole genome shotgun (WGS) entry which is preliminary data.</text>
</comment>
<evidence type="ECO:0000313" key="1">
    <source>
        <dbReference type="EMBL" id="MPC70022.1"/>
    </source>
</evidence>
<sequence>MSESIRCWQSYKECETEVTEWITSAEKLFQEKAITTKSYLETHKDFFINAPEHLLLKVVTSGQDLQKYVADSEKEAINVAIKSIQNRWDDVMCHAPLHLLKVHTCLHFITTSISCTCVFFMLLLSSSYINEVIFYHCLIHPLFLPCSQSILFMKSIFLVPCLS</sequence>
<dbReference type="Proteomes" id="UP000324222">
    <property type="component" value="Unassembled WGS sequence"/>
</dbReference>